<dbReference type="EMBL" id="BFBB01000001">
    <property type="protein sequence ID" value="GBF48542.1"/>
    <property type="molecule type" value="Genomic_DNA"/>
</dbReference>
<gene>
    <name evidence="2" type="ORF">LPTSP4_00410</name>
</gene>
<evidence type="ECO:0000313" key="3">
    <source>
        <dbReference type="Proteomes" id="UP000245133"/>
    </source>
</evidence>
<dbReference type="InterPro" id="IPR031030">
    <property type="entry name" value="Lepto_Lipo_YY_C"/>
</dbReference>
<feature type="signal peptide" evidence="1">
    <location>
        <begin position="1"/>
        <end position="17"/>
    </location>
</feature>
<evidence type="ECO:0000313" key="2">
    <source>
        <dbReference type="EMBL" id="GBF48542.1"/>
    </source>
</evidence>
<dbReference type="AlphaFoldDB" id="A0A2P2DV85"/>
<dbReference type="Proteomes" id="UP000245133">
    <property type="component" value="Unassembled WGS sequence"/>
</dbReference>
<dbReference type="NCBIfam" id="TIGR04452">
    <property type="entry name" value="Lepto_Lipo_YY_C"/>
    <property type="match status" value="1"/>
</dbReference>
<dbReference type="RefSeq" id="WP_108972455.1">
    <property type="nucleotide sequence ID" value="NZ_BFBB01000001.1"/>
</dbReference>
<organism evidence="2 3">
    <name type="scientific">Leptospira ryugenii</name>
    <dbReference type="NCBI Taxonomy" id="1917863"/>
    <lineage>
        <taxon>Bacteria</taxon>
        <taxon>Pseudomonadati</taxon>
        <taxon>Spirochaetota</taxon>
        <taxon>Spirochaetia</taxon>
        <taxon>Leptospirales</taxon>
        <taxon>Leptospiraceae</taxon>
        <taxon>Leptospira</taxon>
    </lineage>
</organism>
<dbReference type="OrthoDB" id="327755at2"/>
<comment type="caution">
    <text evidence="2">The sequence shown here is derived from an EMBL/GenBank/DDBJ whole genome shotgun (WGS) entry which is preliminary data.</text>
</comment>
<accession>A0A2P2DV85</accession>
<keyword evidence="2" id="KW-0449">Lipoprotein</keyword>
<proteinExistence type="predicted"/>
<keyword evidence="3" id="KW-1185">Reference proteome</keyword>
<reference evidence="2 3" key="1">
    <citation type="submission" date="2018-02" db="EMBL/GenBank/DDBJ databases">
        <title>Novel Leptospira species isolated from soil and water in Japan.</title>
        <authorList>
            <person name="Nakao R."/>
            <person name="Masuzawa T."/>
        </authorList>
    </citation>
    <scope>NUCLEOTIDE SEQUENCE [LARGE SCALE GENOMIC DNA]</scope>
    <source>
        <strain evidence="2 3">YH101</strain>
    </source>
</reference>
<evidence type="ECO:0000256" key="1">
    <source>
        <dbReference type="SAM" id="SignalP"/>
    </source>
</evidence>
<feature type="chain" id="PRO_5015186963" evidence="1">
    <location>
        <begin position="18"/>
        <end position="159"/>
    </location>
</feature>
<protein>
    <submittedName>
        <fullName evidence="2">Lipoprotein</fullName>
    </submittedName>
</protein>
<name>A0A2P2DV85_9LEPT</name>
<sequence>MNRIILLVLLLSLQNCALTEGLGLQTYGAIPGSTAKSRISDAILEAEATATAAWLNANGMTAGTGPILPLILINGVLAKLLYPFTTKISDKDYFMESSVEQCESDIRTRGALVLGASYTNLAPSGAVGSARDAALLPQFASCDLEKTGKVITIDGLIKL</sequence>
<keyword evidence="1" id="KW-0732">Signal</keyword>